<reference evidence="2 3" key="1">
    <citation type="submission" date="2020-10" db="EMBL/GenBank/DDBJ databases">
        <title>Campylobacter californiensis sp. nov. isolated from cattle and feral swine in California.</title>
        <authorList>
            <person name="Miller W.G."/>
        </authorList>
    </citation>
    <scope>NUCLEOTIDE SEQUENCE [LARGE SCALE GENOMIC DNA]</scope>
    <source>
        <strain evidence="2 3">RM12919</strain>
    </source>
</reference>
<dbReference type="Proteomes" id="UP001318760">
    <property type="component" value="Unassembled WGS sequence"/>
</dbReference>
<organism evidence="2 3">
    <name type="scientific">Campylobacter californiensis</name>
    <dbReference type="NCBI Taxonomy" id="1032243"/>
    <lineage>
        <taxon>Bacteria</taxon>
        <taxon>Pseudomonadati</taxon>
        <taxon>Campylobacterota</taxon>
        <taxon>Epsilonproteobacteria</taxon>
        <taxon>Campylobacterales</taxon>
        <taxon>Campylobacteraceae</taxon>
        <taxon>Campylobacter</taxon>
    </lineage>
</organism>
<evidence type="ECO:0000313" key="3">
    <source>
        <dbReference type="Proteomes" id="UP001318760"/>
    </source>
</evidence>
<name>A0ABD4JKP7_9BACT</name>
<feature type="transmembrane region" description="Helical" evidence="1">
    <location>
        <begin position="162"/>
        <end position="183"/>
    </location>
</feature>
<sequence length="299" mass="33717">MVIKDIQRFSDIRYKARAYVCYLFNRNLPNHLPGVSLESLKNGLEEIAHEISNFDAYYILDENGTQIEDSVSINLDITASGASKSRINNAYYYRAVREKRFTLSDPYPSNLNGELCVTASAPIYNDKDELKFIACVDISLENLLKITDTGTLENYFGRFLKCIYTLFCAALFMICAFLFGYAVKSFVSKSIEHIDVSEIFESTIILTLALAIFDLVKTIFEEEVIGKSHSEDTLLYKTMVRFIGSIIIALAIEALMLVFKFAITSPESIINAIYLIGGVALLMIALSIYLLSVKRQRSQ</sequence>
<evidence type="ECO:0000313" key="2">
    <source>
        <dbReference type="EMBL" id="MBE2986873.1"/>
    </source>
</evidence>
<protein>
    <submittedName>
        <fullName evidence="2">PDC sensor domain-containing protein</fullName>
    </submittedName>
</protein>
<comment type="caution">
    <text evidence="2">The sequence shown here is derived from an EMBL/GenBank/DDBJ whole genome shotgun (WGS) entry which is preliminary data.</text>
</comment>
<dbReference type="RefSeq" id="WP_172285126.1">
    <property type="nucleotide sequence ID" value="NZ_CP012545.1"/>
</dbReference>
<keyword evidence="1" id="KW-0472">Membrane</keyword>
<dbReference type="InterPro" id="IPR029151">
    <property type="entry name" value="Sensor-like_sf"/>
</dbReference>
<dbReference type="EMBL" id="JADBHS010000013">
    <property type="protein sequence ID" value="MBE2986873.1"/>
    <property type="molecule type" value="Genomic_DNA"/>
</dbReference>
<feature type="transmembrane region" description="Helical" evidence="1">
    <location>
        <begin position="203"/>
        <end position="220"/>
    </location>
</feature>
<keyword evidence="1" id="KW-1133">Transmembrane helix</keyword>
<dbReference type="Pfam" id="PF22673">
    <property type="entry name" value="MCP-like_PDC_1"/>
    <property type="match status" value="1"/>
</dbReference>
<dbReference type="CDD" id="cd18773">
    <property type="entry name" value="PDC1_HK_sensor"/>
    <property type="match status" value="1"/>
</dbReference>
<dbReference type="SUPFAM" id="SSF103190">
    <property type="entry name" value="Sensory domain-like"/>
    <property type="match status" value="1"/>
</dbReference>
<feature type="transmembrane region" description="Helical" evidence="1">
    <location>
        <begin position="269"/>
        <end position="291"/>
    </location>
</feature>
<accession>A0ABD4JKP7</accession>
<keyword evidence="1" id="KW-0812">Transmembrane</keyword>
<dbReference type="Gene3D" id="3.30.450.20">
    <property type="entry name" value="PAS domain"/>
    <property type="match status" value="1"/>
</dbReference>
<dbReference type="AlphaFoldDB" id="A0ABD4JKP7"/>
<feature type="transmembrane region" description="Helical" evidence="1">
    <location>
        <begin position="240"/>
        <end position="263"/>
    </location>
</feature>
<gene>
    <name evidence="2" type="ORF">CCAL12919_07045</name>
</gene>
<proteinExistence type="predicted"/>
<evidence type="ECO:0000256" key="1">
    <source>
        <dbReference type="SAM" id="Phobius"/>
    </source>
</evidence>